<name>A0ABN9MRB8_9NEOB</name>
<proteinExistence type="predicted"/>
<accession>A0ABN9MRB8</accession>
<feature type="region of interest" description="Disordered" evidence="2">
    <location>
        <begin position="1"/>
        <end position="27"/>
    </location>
</feature>
<protein>
    <submittedName>
        <fullName evidence="3">Uncharacterized protein</fullName>
    </submittedName>
</protein>
<gene>
    <name evidence="3" type="ORF">RIMI_LOCUS22682017</name>
</gene>
<reference evidence="3" key="1">
    <citation type="submission" date="2023-07" db="EMBL/GenBank/DDBJ databases">
        <authorList>
            <person name="Stuckert A."/>
        </authorList>
    </citation>
    <scope>NUCLEOTIDE SEQUENCE</scope>
</reference>
<keyword evidence="1" id="KW-0175">Coiled coil</keyword>
<dbReference type="PANTHER" id="PTHR23171">
    <property type="entry name" value="GDOWN1"/>
    <property type="match status" value="1"/>
</dbReference>
<evidence type="ECO:0000313" key="4">
    <source>
        <dbReference type="Proteomes" id="UP001176940"/>
    </source>
</evidence>
<keyword evidence="4" id="KW-1185">Reference proteome</keyword>
<organism evidence="3 4">
    <name type="scientific">Ranitomeya imitator</name>
    <name type="common">mimic poison frog</name>
    <dbReference type="NCBI Taxonomy" id="111125"/>
    <lineage>
        <taxon>Eukaryota</taxon>
        <taxon>Metazoa</taxon>
        <taxon>Chordata</taxon>
        <taxon>Craniata</taxon>
        <taxon>Vertebrata</taxon>
        <taxon>Euteleostomi</taxon>
        <taxon>Amphibia</taxon>
        <taxon>Batrachia</taxon>
        <taxon>Anura</taxon>
        <taxon>Neobatrachia</taxon>
        <taxon>Hyloidea</taxon>
        <taxon>Dendrobatidae</taxon>
        <taxon>Dendrobatinae</taxon>
        <taxon>Ranitomeya</taxon>
    </lineage>
</organism>
<feature type="compositionally biased region" description="Polar residues" evidence="2">
    <location>
        <begin position="11"/>
        <end position="27"/>
    </location>
</feature>
<dbReference type="EMBL" id="CAUEEQ010078791">
    <property type="protein sequence ID" value="CAJ0967999.1"/>
    <property type="molecule type" value="Genomic_DNA"/>
</dbReference>
<feature type="coiled-coil region" evidence="1">
    <location>
        <begin position="153"/>
        <end position="180"/>
    </location>
</feature>
<comment type="caution">
    <text evidence="3">The sequence shown here is derived from an EMBL/GenBank/DDBJ whole genome shotgun (WGS) entry which is preliminary data.</text>
</comment>
<dbReference type="PANTHER" id="PTHR23171:SF3">
    <property type="entry name" value="COILED-COIL DOMAIN-CONTAINING PROTEIN 68"/>
    <property type="match status" value="1"/>
</dbReference>
<evidence type="ECO:0000256" key="2">
    <source>
        <dbReference type="SAM" id="MobiDB-lite"/>
    </source>
</evidence>
<dbReference type="Proteomes" id="UP001176940">
    <property type="component" value="Unassembled WGS sequence"/>
</dbReference>
<sequence>METRTWDLENLSLSSPDFPRNSENANPNLERENYFTAGKFGSLLGFISSDEKCSKLGNERKMTTISPLENGFMSKVDDQVSMEDDVSYIYGSSVSHIKEETEYVRTIRATLEKIQSHLFKDELYSRSTQEKNGLLEKENDSFDSRYKRIVEKLKNQDLQILEVNRENEDLQIKLEATREAGAEAIRDATRKLYENYNKKSELLRKYHEEEKQQLQVSVTEHDDHFKKSIERLNDVAEKIQEKHSRILELEKLMERMEAENASLVEKKHLLENELSRRMADPSNKNGCSSIQDEVLTVDEQINHLQQLMMSQHQLLRALIQEWFPLVFL</sequence>
<evidence type="ECO:0000313" key="3">
    <source>
        <dbReference type="EMBL" id="CAJ0967999.1"/>
    </source>
</evidence>
<dbReference type="InterPro" id="IPR051375">
    <property type="entry name" value="Tuftelin_GRINL1A/MYZAP/CCD68"/>
</dbReference>
<evidence type="ECO:0000256" key="1">
    <source>
        <dbReference type="SAM" id="Coils"/>
    </source>
</evidence>
<feature type="coiled-coil region" evidence="1">
    <location>
        <begin position="229"/>
        <end position="273"/>
    </location>
</feature>